<keyword evidence="1" id="KW-0808">Transferase</keyword>
<dbReference type="Pfam" id="PF01796">
    <property type="entry name" value="OB_ChsH2_C"/>
    <property type="match status" value="1"/>
</dbReference>
<evidence type="ECO:0000259" key="3">
    <source>
        <dbReference type="Pfam" id="PF01796"/>
    </source>
</evidence>
<evidence type="ECO:0000256" key="2">
    <source>
        <dbReference type="ARBA" id="ARBA00023315"/>
    </source>
</evidence>
<evidence type="ECO:0000313" key="7">
    <source>
        <dbReference type="Proteomes" id="UP000445696"/>
    </source>
</evidence>
<name>A0A845MIQ3_9PROT</name>
<evidence type="ECO:0000256" key="1">
    <source>
        <dbReference type="ARBA" id="ARBA00022679"/>
    </source>
</evidence>
<evidence type="ECO:0000259" key="4">
    <source>
        <dbReference type="Pfam" id="PF08541"/>
    </source>
</evidence>
<keyword evidence="2" id="KW-0012">Acyltransferase</keyword>
<dbReference type="InterPro" id="IPR002878">
    <property type="entry name" value="ChsH2_C"/>
</dbReference>
<dbReference type="RefSeq" id="WP_161339780.1">
    <property type="nucleotide sequence ID" value="NZ_JBHSDG010000003.1"/>
</dbReference>
<dbReference type="SUPFAM" id="SSF50249">
    <property type="entry name" value="Nucleic acid-binding proteins"/>
    <property type="match status" value="1"/>
</dbReference>
<evidence type="ECO:0000259" key="5">
    <source>
        <dbReference type="Pfam" id="PF12172"/>
    </source>
</evidence>
<dbReference type="Proteomes" id="UP000445696">
    <property type="component" value="Unassembled WGS sequence"/>
</dbReference>
<dbReference type="InterPro" id="IPR012340">
    <property type="entry name" value="NA-bd_OB-fold"/>
</dbReference>
<dbReference type="PANTHER" id="PTHR34069:SF2">
    <property type="entry name" value="BETA-KETOACYL-[ACYL-CARRIER-PROTEIN] SYNTHASE III"/>
    <property type="match status" value="1"/>
</dbReference>
<dbReference type="GO" id="GO:0044550">
    <property type="term" value="P:secondary metabolite biosynthetic process"/>
    <property type="evidence" value="ECO:0007669"/>
    <property type="project" value="TreeGrafter"/>
</dbReference>
<dbReference type="OrthoDB" id="8771453at2"/>
<dbReference type="CDD" id="cd00827">
    <property type="entry name" value="init_cond_enzymes"/>
    <property type="match status" value="1"/>
</dbReference>
<evidence type="ECO:0000313" key="6">
    <source>
        <dbReference type="EMBL" id="MZR23300.1"/>
    </source>
</evidence>
<dbReference type="Pfam" id="PF12172">
    <property type="entry name" value="zf-ChsH2"/>
    <property type="match status" value="1"/>
</dbReference>
<comment type="caution">
    <text evidence="6">The sequence shown here is derived from an EMBL/GenBank/DDBJ whole genome shotgun (WGS) entry which is preliminary data.</text>
</comment>
<keyword evidence="7" id="KW-1185">Reference proteome</keyword>
<dbReference type="InterPro" id="IPR013747">
    <property type="entry name" value="ACP_syn_III_C"/>
</dbReference>
<dbReference type="PANTHER" id="PTHR34069">
    <property type="entry name" value="3-OXOACYL-[ACYL-CARRIER-PROTEIN] SYNTHASE 3"/>
    <property type="match status" value="1"/>
</dbReference>
<dbReference type="GO" id="GO:0016746">
    <property type="term" value="F:acyltransferase activity"/>
    <property type="evidence" value="ECO:0007669"/>
    <property type="project" value="UniProtKB-KW"/>
</dbReference>
<feature type="domain" description="ChsH2 rubredoxin-like zinc ribbon" evidence="5">
    <location>
        <begin position="368"/>
        <end position="392"/>
    </location>
</feature>
<dbReference type="EMBL" id="WTVA01000015">
    <property type="protein sequence ID" value="MZR23300.1"/>
    <property type="molecule type" value="Genomic_DNA"/>
</dbReference>
<dbReference type="Pfam" id="PF08541">
    <property type="entry name" value="ACP_syn_III_C"/>
    <property type="match status" value="1"/>
</dbReference>
<accession>A0A845MIQ3</accession>
<protein>
    <submittedName>
        <fullName evidence="6">3-hydroxy-3-methylglutaryl CoA synthase</fullName>
    </submittedName>
</protein>
<reference evidence="6 7" key="1">
    <citation type="journal article" date="2014" name="Int. J. Syst. Evol. Microbiol.">
        <title>Sneathiella chungangensis sp. nov., isolated from a marine sand, and emended description of the genus Sneathiella.</title>
        <authorList>
            <person name="Siamphan C."/>
            <person name="Kim H."/>
            <person name="Lee J.S."/>
            <person name="Kim W."/>
        </authorList>
    </citation>
    <scope>NUCLEOTIDE SEQUENCE [LARGE SCALE GENOMIC DNA]</scope>
    <source>
        <strain evidence="6 7">KCTC 32476</strain>
    </source>
</reference>
<gene>
    <name evidence="6" type="ORF">GQF03_13260</name>
</gene>
<dbReference type="InterPro" id="IPR016039">
    <property type="entry name" value="Thiolase-like"/>
</dbReference>
<organism evidence="6 7">
    <name type="scientific">Sneathiella chungangensis</name>
    <dbReference type="NCBI Taxonomy" id="1418234"/>
    <lineage>
        <taxon>Bacteria</taxon>
        <taxon>Pseudomonadati</taxon>
        <taxon>Pseudomonadota</taxon>
        <taxon>Alphaproteobacteria</taxon>
        <taxon>Sneathiellales</taxon>
        <taxon>Sneathiellaceae</taxon>
        <taxon>Sneathiella</taxon>
    </lineage>
</organism>
<dbReference type="InterPro" id="IPR022002">
    <property type="entry name" value="ChsH2_Znr"/>
</dbReference>
<feature type="domain" description="ChsH2 C-terminal OB-fold" evidence="3">
    <location>
        <begin position="418"/>
        <end position="462"/>
    </location>
</feature>
<dbReference type="AlphaFoldDB" id="A0A845MIQ3"/>
<feature type="domain" description="Beta-ketoacyl-[acyl-carrier-protein] synthase III C-terminal" evidence="4">
    <location>
        <begin position="216"/>
        <end position="295"/>
    </location>
</feature>
<dbReference type="SUPFAM" id="SSF53901">
    <property type="entry name" value="Thiolase-like"/>
    <property type="match status" value="2"/>
</dbReference>
<sequence length="489" mass="53156">MEVGILAYGGYIPQSRLQRSEIAKAHAWFNPGLKGLAKGERAMANWDEDSVTMAVEAARDCLADSDRDQVSAVYMASTTFPFTDRQNAGIVADALNLKSSLQTLDFASSQRAGTASLSVALQVAKGGSGPILFTAAEKRKTRAASPLEMTSGDGAAAFLVGQGKVIARLLGSHTEAVDFVDHFRGENEDFDYSWEERWIRDEGYLKIVPAAISALLNETGVKPEDITTFCFPVAARGVAGAIAKKIGLPESAVADNLQENCGETGTAHSVVMLALALQNSKPGDKILVASFGQGSDALLFEVTEEIKTLSPRRGVSGYLARRYPETNYSKFLAFHDLVNLERGIRAETDKKTGLTTLYRNKGMAQAMVGGKCSQCGTAQFPKSNMCVNENCGAIGTQEDYPFAERISKVNSFTADRLTYSPDPPAYYGMIQFEEGGRLMSDFTDISPETDIKVGMPMRMMFRIKDYDNKRGFRRYFWKAAPAGASNKGE</sequence>
<proteinExistence type="predicted"/>
<dbReference type="Gene3D" id="3.40.47.10">
    <property type="match status" value="2"/>
</dbReference>